<evidence type="ECO:0000256" key="1">
    <source>
        <dbReference type="SAM" id="MobiDB-lite"/>
    </source>
</evidence>
<sequence>MVSSRFAFIAPSAICSCAFTLSCKFHNKVVGSFFPLASNILPGACSIPTDSTSNQTDKYPSSSSHKYRPYSSRISTPSTRAHPFRYAPHSQLPVKLLLPMEGSPMRLDKRCVSAMKRSILCSRFPSNLLDIRPSHPNGRTYYHREAACHPSEH</sequence>
<dbReference type="EMBL" id="CAEQ01000820">
    <property type="protein sequence ID" value="CCD12643.1"/>
    <property type="molecule type" value="Genomic_DNA"/>
</dbReference>
<comment type="caution">
    <text evidence="2">The sequence shown here is derived from an EMBL/GenBank/DDBJ whole genome shotgun (WGS) entry which is preliminary data.</text>
</comment>
<dbReference type="VEuPathDB" id="TriTrypDB:TcIL3000_0_35040"/>
<feature type="compositionally biased region" description="Low complexity" evidence="1">
    <location>
        <begin position="58"/>
        <end position="73"/>
    </location>
</feature>
<feature type="region of interest" description="Disordered" evidence="1">
    <location>
        <begin position="50"/>
        <end position="76"/>
    </location>
</feature>
<gene>
    <name evidence="2" type="ORF">TCIL3000_0_35040</name>
</gene>
<reference evidence="3" key="1">
    <citation type="submission" date="2011-07" db="EMBL/GenBank/DDBJ databases">
        <title>Divergent evolution of antigenic variation in African trypanosomes.</title>
        <authorList>
            <person name="Jackson A.P."/>
            <person name="Berry A."/>
            <person name="Allison H.C."/>
            <person name="Burton P."/>
            <person name="Anderson J."/>
            <person name="Aslett M."/>
            <person name="Brown R."/>
            <person name="Corton N."/>
            <person name="Harris D."/>
            <person name="Hauser H."/>
            <person name="Gamble J."/>
            <person name="Gilderthorp R."/>
            <person name="McQuillan J."/>
            <person name="Quail M.A."/>
            <person name="Sanders M."/>
            <person name="Van Tonder A."/>
            <person name="Ginger M.L."/>
            <person name="Donelson J.E."/>
            <person name="Field M.C."/>
            <person name="Barry J.D."/>
            <person name="Berriman M."/>
            <person name="Hertz-Fowler C."/>
        </authorList>
    </citation>
    <scope>NUCLEOTIDE SEQUENCE [LARGE SCALE GENOMIC DNA]</scope>
    <source>
        <strain evidence="3">IL3000</strain>
    </source>
</reference>
<reference evidence="2 3" key="2">
    <citation type="journal article" date="2012" name="Proc. Natl. Acad. Sci. U.S.A.">
        <title>Antigenic diversity is generated by distinct evolutionary mechanisms in African trypanosome species.</title>
        <authorList>
            <person name="Jackson A.P."/>
            <person name="Berry A."/>
            <person name="Aslett M."/>
            <person name="Allison H.C."/>
            <person name="Burton P."/>
            <person name="Vavrova-Anderson J."/>
            <person name="Brown R."/>
            <person name="Browne H."/>
            <person name="Corton N."/>
            <person name="Hauser H."/>
            <person name="Gamble J."/>
            <person name="Gilderthorp R."/>
            <person name="Marcello L."/>
            <person name="McQuillan J."/>
            <person name="Otto T.D."/>
            <person name="Quail M.A."/>
            <person name="Sanders M.J."/>
            <person name="van Tonder A."/>
            <person name="Ginger M.L."/>
            <person name="Field M.C."/>
            <person name="Barry J.D."/>
            <person name="Hertz-Fowler C."/>
            <person name="Berriman M."/>
        </authorList>
    </citation>
    <scope>NUCLEOTIDE SEQUENCE [LARGE SCALE GENOMIC DNA]</scope>
    <source>
        <strain evidence="2 3">IL3000</strain>
    </source>
</reference>
<proteinExistence type="predicted"/>
<dbReference type="Proteomes" id="UP000000702">
    <property type="component" value="Unassembled WGS sequence"/>
</dbReference>
<protein>
    <submittedName>
        <fullName evidence="2">WGS project CAEQ00000000 data, annotated contig 1421</fullName>
    </submittedName>
</protein>
<dbReference type="PROSITE" id="PS51257">
    <property type="entry name" value="PROKAR_LIPOPROTEIN"/>
    <property type="match status" value="1"/>
</dbReference>
<dbReference type="AlphaFoldDB" id="F9W640"/>
<name>F9W640_TRYCI</name>
<keyword evidence="3" id="KW-1185">Reference proteome</keyword>
<organism evidence="2 3">
    <name type="scientific">Trypanosoma congolense (strain IL3000)</name>
    <dbReference type="NCBI Taxonomy" id="1068625"/>
    <lineage>
        <taxon>Eukaryota</taxon>
        <taxon>Discoba</taxon>
        <taxon>Euglenozoa</taxon>
        <taxon>Kinetoplastea</taxon>
        <taxon>Metakinetoplastina</taxon>
        <taxon>Trypanosomatida</taxon>
        <taxon>Trypanosomatidae</taxon>
        <taxon>Trypanosoma</taxon>
        <taxon>Nannomonas</taxon>
    </lineage>
</organism>
<accession>F9W640</accession>
<evidence type="ECO:0000313" key="2">
    <source>
        <dbReference type="EMBL" id="CCD12643.1"/>
    </source>
</evidence>
<evidence type="ECO:0000313" key="3">
    <source>
        <dbReference type="Proteomes" id="UP000000702"/>
    </source>
</evidence>